<dbReference type="GO" id="GO:0005975">
    <property type="term" value="P:carbohydrate metabolic process"/>
    <property type="evidence" value="ECO:0007669"/>
    <property type="project" value="InterPro"/>
</dbReference>
<name>A0A6J6PYR4_9ZZZZ</name>
<protein>
    <submittedName>
        <fullName evidence="3">Unannotated protein</fullName>
    </submittedName>
</protein>
<dbReference type="GO" id="GO:0017057">
    <property type="term" value="F:6-phosphogluconolactonase activity"/>
    <property type="evidence" value="ECO:0007669"/>
    <property type="project" value="InterPro"/>
</dbReference>
<feature type="domain" description="Glucosamine/galactosamine-6-phosphate isomerase" evidence="2">
    <location>
        <begin position="46"/>
        <end position="239"/>
    </location>
</feature>
<dbReference type="Gene3D" id="3.40.50.1360">
    <property type="match status" value="1"/>
</dbReference>
<evidence type="ECO:0000313" key="3">
    <source>
        <dbReference type="EMBL" id="CAB4701004.1"/>
    </source>
</evidence>
<comment type="similarity">
    <text evidence="1">Belongs to the glucosamine/galactosamine-6-phosphate isomerase family. 6-phosphogluconolactonase subfamily.</text>
</comment>
<accession>A0A6J6PYR4</accession>
<gene>
    <name evidence="3" type="ORF">UFOPK2582_00942</name>
</gene>
<organism evidence="3">
    <name type="scientific">freshwater metagenome</name>
    <dbReference type="NCBI Taxonomy" id="449393"/>
    <lineage>
        <taxon>unclassified sequences</taxon>
        <taxon>metagenomes</taxon>
        <taxon>ecological metagenomes</taxon>
    </lineage>
</organism>
<dbReference type="InterPro" id="IPR006148">
    <property type="entry name" value="Glc/Gal-6P_isomerase"/>
</dbReference>
<evidence type="ECO:0000256" key="1">
    <source>
        <dbReference type="ARBA" id="ARBA00010662"/>
    </source>
</evidence>
<sequence length="256" mass="26968">MTTADRHELRVLPTAAEAATEAARIICELLAAALIAAPEENPASGAQAVRASGAQAGRASVAFSGGSSPKLMFAELLAVQHQPDWSRIDLFQVDERVAPDGDPSRNLVDLQHELLDHLNPQALLHQIPVEAGAAQAAVKYADSISRVLGSSAQLDVVHLGLGNDGHCASLVPGDHALLVVDSDTSATAKYQGLERVTMTYPMLNRARCVVWLVTGESKRPALAALLRGDPAIPAAHMRCNRSIIVADQSAVSSADR</sequence>
<dbReference type="CDD" id="cd01400">
    <property type="entry name" value="6PGL"/>
    <property type="match status" value="1"/>
</dbReference>
<dbReference type="InterPro" id="IPR037171">
    <property type="entry name" value="NagB/RpiA_transferase-like"/>
</dbReference>
<dbReference type="EMBL" id="CAEZXS010000102">
    <property type="protein sequence ID" value="CAB4701004.1"/>
    <property type="molecule type" value="Genomic_DNA"/>
</dbReference>
<reference evidence="3" key="1">
    <citation type="submission" date="2020-05" db="EMBL/GenBank/DDBJ databases">
        <authorList>
            <person name="Chiriac C."/>
            <person name="Salcher M."/>
            <person name="Ghai R."/>
            <person name="Kavagutti S V."/>
        </authorList>
    </citation>
    <scope>NUCLEOTIDE SEQUENCE</scope>
</reference>
<evidence type="ECO:0000259" key="2">
    <source>
        <dbReference type="Pfam" id="PF01182"/>
    </source>
</evidence>
<dbReference type="GO" id="GO:0006098">
    <property type="term" value="P:pentose-phosphate shunt"/>
    <property type="evidence" value="ECO:0007669"/>
    <property type="project" value="InterPro"/>
</dbReference>
<proteinExistence type="inferred from homology"/>
<dbReference type="InterPro" id="IPR039104">
    <property type="entry name" value="6PGL"/>
</dbReference>
<dbReference type="AlphaFoldDB" id="A0A6J6PYR4"/>
<dbReference type="PANTHER" id="PTHR11054:SF0">
    <property type="entry name" value="6-PHOSPHOGLUCONOLACTONASE"/>
    <property type="match status" value="1"/>
</dbReference>
<dbReference type="NCBIfam" id="TIGR01198">
    <property type="entry name" value="pgl"/>
    <property type="match status" value="1"/>
</dbReference>
<dbReference type="InterPro" id="IPR005900">
    <property type="entry name" value="6-phosphogluconolactonase_DevB"/>
</dbReference>
<dbReference type="SUPFAM" id="SSF100950">
    <property type="entry name" value="NagB/RpiA/CoA transferase-like"/>
    <property type="match status" value="1"/>
</dbReference>
<dbReference type="Pfam" id="PF01182">
    <property type="entry name" value="Glucosamine_iso"/>
    <property type="match status" value="1"/>
</dbReference>
<dbReference type="PANTHER" id="PTHR11054">
    <property type="entry name" value="6-PHOSPHOGLUCONOLACTONASE"/>
    <property type="match status" value="1"/>
</dbReference>